<reference evidence="2 3" key="1">
    <citation type="submission" date="2017-01" db="EMBL/GenBank/DDBJ databases">
        <title>Genome Analysis of Deinococcus marmoris KOPRI26562.</title>
        <authorList>
            <person name="Kim J.H."/>
            <person name="Oh H.-M."/>
        </authorList>
    </citation>
    <scope>NUCLEOTIDE SEQUENCE [LARGE SCALE GENOMIC DNA]</scope>
    <source>
        <strain evidence="2 3">KOPRI26562</strain>
    </source>
</reference>
<dbReference type="AlphaFoldDB" id="A0A1U7P2I1"/>
<organism evidence="2 3">
    <name type="scientific">Deinococcus marmoris</name>
    <dbReference type="NCBI Taxonomy" id="249408"/>
    <lineage>
        <taxon>Bacteria</taxon>
        <taxon>Thermotogati</taxon>
        <taxon>Deinococcota</taxon>
        <taxon>Deinococci</taxon>
        <taxon>Deinococcales</taxon>
        <taxon>Deinococcaceae</taxon>
        <taxon>Deinococcus</taxon>
    </lineage>
</organism>
<keyword evidence="3" id="KW-1185">Reference proteome</keyword>
<evidence type="ECO:0000313" key="2">
    <source>
        <dbReference type="EMBL" id="OLV19368.1"/>
    </source>
</evidence>
<comment type="caution">
    <text evidence="2">The sequence shown here is derived from an EMBL/GenBank/DDBJ whole genome shotgun (WGS) entry which is preliminary data.</text>
</comment>
<dbReference type="STRING" id="249408.BOO71_0002860"/>
<name>A0A1U7P2I1_9DEIO</name>
<dbReference type="CDD" id="cd06260">
    <property type="entry name" value="DUF820-like"/>
    <property type="match status" value="1"/>
</dbReference>
<dbReference type="InterPro" id="IPR012296">
    <property type="entry name" value="Nuclease_put_TT1808"/>
</dbReference>
<protein>
    <recommendedName>
        <fullName evidence="1">Putative restriction endonuclease domain-containing protein</fullName>
    </recommendedName>
</protein>
<dbReference type="Gene3D" id="3.90.1570.10">
    <property type="entry name" value="tt1808, chain A"/>
    <property type="match status" value="1"/>
</dbReference>
<dbReference type="Proteomes" id="UP000186607">
    <property type="component" value="Unassembled WGS sequence"/>
</dbReference>
<evidence type="ECO:0000259" key="1">
    <source>
        <dbReference type="Pfam" id="PF05685"/>
    </source>
</evidence>
<gene>
    <name evidence="2" type="ORF">BOO71_0002860</name>
</gene>
<proteinExistence type="predicted"/>
<feature type="domain" description="Putative restriction endonuclease" evidence="1">
    <location>
        <begin position="12"/>
        <end position="173"/>
    </location>
</feature>
<dbReference type="EMBL" id="MSTI01000035">
    <property type="protein sequence ID" value="OLV19368.1"/>
    <property type="molecule type" value="Genomic_DNA"/>
</dbReference>
<dbReference type="RefSeq" id="WP_075830844.1">
    <property type="nucleotide sequence ID" value="NZ_MSTI01000035.1"/>
</dbReference>
<dbReference type="eggNOG" id="COG4636">
    <property type="taxonomic scope" value="Bacteria"/>
</dbReference>
<dbReference type="Pfam" id="PF05685">
    <property type="entry name" value="Uma2"/>
    <property type="match status" value="1"/>
</dbReference>
<dbReference type="PANTHER" id="PTHR36558:SF1">
    <property type="entry name" value="RESTRICTION ENDONUCLEASE DOMAIN-CONTAINING PROTEIN-RELATED"/>
    <property type="match status" value="1"/>
</dbReference>
<evidence type="ECO:0000313" key="3">
    <source>
        <dbReference type="Proteomes" id="UP000186607"/>
    </source>
</evidence>
<dbReference type="InterPro" id="IPR011335">
    <property type="entry name" value="Restrct_endonuc-II-like"/>
</dbReference>
<dbReference type="OrthoDB" id="26750at2"/>
<sequence>MSDPALRLLTEQDYLASEELSPVRREYVDGFVYAQAGASRTHGRVASNILRVLLNATEGGPCWVYASDMKVKLRRAGGLRYYYPDLVVVCDEDNTETHAETRPCLIVEILSRSTRQVDMTFKAQDYLSLPSLQGYLLVDSEAQAAELYRRLPGGGWTQETVQDTLTLPCVNVALSLAEIYAGVRVEPAVEE</sequence>
<dbReference type="InterPro" id="IPR008538">
    <property type="entry name" value="Uma2"/>
</dbReference>
<accession>A0A1U7P2I1</accession>
<dbReference type="SUPFAM" id="SSF52980">
    <property type="entry name" value="Restriction endonuclease-like"/>
    <property type="match status" value="1"/>
</dbReference>
<dbReference type="PANTHER" id="PTHR36558">
    <property type="entry name" value="GLR1098 PROTEIN"/>
    <property type="match status" value="1"/>
</dbReference>